<keyword evidence="8" id="KW-0472">Membrane</keyword>
<dbReference type="Gene3D" id="3.40.50.300">
    <property type="entry name" value="P-loop containing nucleotide triphosphate hydrolases"/>
    <property type="match status" value="1"/>
</dbReference>
<dbReference type="Proteomes" id="UP000700908">
    <property type="component" value="Unassembled WGS sequence"/>
</dbReference>
<dbReference type="CDD" id="cd03225">
    <property type="entry name" value="ABC_cobalt_CbiO_domain1"/>
    <property type="match status" value="1"/>
</dbReference>
<dbReference type="EMBL" id="JAIMFO010000004">
    <property type="protein sequence ID" value="MBY4797055.1"/>
    <property type="molecule type" value="Genomic_DNA"/>
</dbReference>
<evidence type="ECO:0000256" key="1">
    <source>
        <dbReference type="ARBA" id="ARBA00004202"/>
    </source>
</evidence>
<evidence type="ECO:0000256" key="6">
    <source>
        <dbReference type="ARBA" id="ARBA00022840"/>
    </source>
</evidence>
<evidence type="ECO:0000256" key="5">
    <source>
        <dbReference type="ARBA" id="ARBA00022741"/>
    </source>
</evidence>
<evidence type="ECO:0000256" key="3">
    <source>
        <dbReference type="ARBA" id="ARBA00022448"/>
    </source>
</evidence>
<organism evidence="10 11">
    <name type="scientific">Collinsella ureilytica</name>
    <dbReference type="NCBI Taxonomy" id="2869515"/>
    <lineage>
        <taxon>Bacteria</taxon>
        <taxon>Bacillati</taxon>
        <taxon>Actinomycetota</taxon>
        <taxon>Coriobacteriia</taxon>
        <taxon>Coriobacteriales</taxon>
        <taxon>Coriobacteriaceae</taxon>
        <taxon>Collinsella</taxon>
    </lineage>
</organism>
<sequence length="284" mass="30932">MTESVISIHDFSFRYPGESRYALQHISCQVERGEFFGIAGANGSGRSTLCSALVGLIPHYFRGKYRGSIHVLGLDTRSVPVSDLSSKIGFVFQNPYNQLSWTAETVGGELAFGLSNFGFSRKEMISRIEKVAALVGIQELLDRSPFELSGGQVQRVALGSVLVLEPEILLLDEAATQLDPLGAESIFEIVKELNQGGTTVISVDQDIERLASLSDRMMILNDGMLAALGTPCDVFTSHDVGQFGVRSSDYFEISKALRDARMTAHELTFSQSEAISVVKQVIEG</sequence>
<dbReference type="SMART" id="SM00382">
    <property type="entry name" value="AAA"/>
    <property type="match status" value="1"/>
</dbReference>
<gene>
    <name evidence="10" type="ORF">K6V98_01585</name>
</gene>
<keyword evidence="5" id="KW-0547">Nucleotide-binding</keyword>
<dbReference type="SUPFAM" id="SSF52540">
    <property type="entry name" value="P-loop containing nucleoside triphosphate hydrolases"/>
    <property type="match status" value="1"/>
</dbReference>
<evidence type="ECO:0000259" key="9">
    <source>
        <dbReference type="PROSITE" id="PS50893"/>
    </source>
</evidence>
<keyword evidence="6 10" id="KW-0067">ATP-binding</keyword>
<evidence type="ECO:0000256" key="2">
    <source>
        <dbReference type="ARBA" id="ARBA00005417"/>
    </source>
</evidence>
<accession>A0ABS7MI73</accession>
<dbReference type="InterPro" id="IPR015856">
    <property type="entry name" value="ABC_transpr_CbiO/EcfA_su"/>
</dbReference>
<comment type="similarity">
    <text evidence="2">Belongs to the ABC transporter superfamily.</text>
</comment>
<comment type="caution">
    <text evidence="10">The sequence shown here is derived from an EMBL/GenBank/DDBJ whole genome shotgun (WGS) entry which is preliminary data.</text>
</comment>
<keyword evidence="3" id="KW-0813">Transport</keyword>
<reference evidence="10 11" key="1">
    <citation type="submission" date="2021-08" db="EMBL/GenBank/DDBJ databases">
        <title>Collinsella faecalis sp. nov. isolated from swine faeces.</title>
        <authorList>
            <person name="Oh B.S."/>
            <person name="Lee J.H."/>
        </authorList>
    </citation>
    <scope>NUCLEOTIDE SEQUENCE [LARGE SCALE GENOMIC DNA]</scope>
    <source>
        <strain evidence="10 11">AGMB00827</strain>
    </source>
</reference>
<dbReference type="PANTHER" id="PTHR43553:SF27">
    <property type="entry name" value="ENERGY-COUPLING FACTOR TRANSPORTER ATP-BINDING PROTEIN ECFA2"/>
    <property type="match status" value="1"/>
</dbReference>
<dbReference type="InterPro" id="IPR003439">
    <property type="entry name" value="ABC_transporter-like_ATP-bd"/>
</dbReference>
<dbReference type="Pfam" id="PF00005">
    <property type="entry name" value="ABC_tran"/>
    <property type="match status" value="1"/>
</dbReference>
<dbReference type="PROSITE" id="PS50893">
    <property type="entry name" value="ABC_TRANSPORTER_2"/>
    <property type="match status" value="1"/>
</dbReference>
<comment type="subcellular location">
    <subcellularLocation>
        <location evidence="1">Cell membrane</location>
        <topology evidence="1">Peripheral membrane protein</topology>
    </subcellularLocation>
</comment>
<evidence type="ECO:0000256" key="4">
    <source>
        <dbReference type="ARBA" id="ARBA00022475"/>
    </source>
</evidence>
<keyword evidence="4" id="KW-1003">Cell membrane</keyword>
<dbReference type="InterPro" id="IPR027417">
    <property type="entry name" value="P-loop_NTPase"/>
</dbReference>
<dbReference type="InterPro" id="IPR050095">
    <property type="entry name" value="ECF_ABC_transporter_ATP-bd"/>
</dbReference>
<dbReference type="PANTHER" id="PTHR43553">
    <property type="entry name" value="HEAVY METAL TRANSPORTER"/>
    <property type="match status" value="1"/>
</dbReference>
<evidence type="ECO:0000313" key="11">
    <source>
        <dbReference type="Proteomes" id="UP000700908"/>
    </source>
</evidence>
<dbReference type="InterPro" id="IPR003593">
    <property type="entry name" value="AAA+_ATPase"/>
</dbReference>
<dbReference type="RefSeq" id="WP_222198772.1">
    <property type="nucleotide sequence ID" value="NZ_JAIMFO010000004.1"/>
</dbReference>
<dbReference type="GO" id="GO:0005524">
    <property type="term" value="F:ATP binding"/>
    <property type="evidence" value="ECO:0007669"/>
    <property type="project" value="UniProtKB-KW"/>
</dbReference>
<feature type="domain" description="ABC transporter" evidence="9">
    <location>
        <begin position="6"/>
        <end position="247"/>
    </location>
</feature>
<protein>
    <submittedName>
        <fullName evidence="10">Energy-coupling factor ABC transporter ATP-binding protein</fullName>
    </submittedName>
</protein>
<name>A0ABS7MI73_9ACTN</name>
<evidence type="ECO:0000256" key="7">
    <source>
        <dbReference type="ARBA" id="ARBA00022967"/>
    </source>
</evidence>
<keyword evidence="11" id="KW-1185">Reference proteome</keyword>
<evidence type="ECO:0000313" key="10">
    <source>
        <dbReference type="EMBL" id="MBY4797055.1"/>
    </source>
</evidence>
<proteinExistence type="inferred from homology"/>
<keyword evidence="7" id="KW-1278">Translocase</keyword>
<evidence type="ECO:0000256" key="8">
    <source>
        <dbReference type="ARBA" id="ARBA00023136"/>
    </source>
</evidence>